<name>A0A0E2H1X0_9FIRM</name>
<dbReference type="Proteomes" id="UP000013085">
    <property type="component" value="Unassembled WGS sequence"/>
</dbReference>
<evidence type="ECO:0000313" key="1">
    <source>
        <dbReference type="EMBL" id="ENZ05412.1"/>
    </source>
</evidence>
<dbReference type="EMBL" id="AGYR01000079">
    <property type="protein sequence ID" value="ENZ05412.1"/>
    <property type="molecule type" value="Genomic_DNA"/>
</dbReference>
<comment type="caution">
    <text evidence="1">The sequence shown here is derived from an EMBL/GenBank/DDBJ whole genome shotgun (WGS) entry which is preliminary data.</text>
</comment>
<organism evidence="1 2">
    <name type="scientific">[Clostridium] clostridioforme 90A8</name>
    <dbReference type="NCBI Taxonomy" id="999408"/>
    <lineage>
        <taxon>Bacteria</taxon>
        <taxon>Bacillati</taxon>
        <taxon>Bacillota</taxon>
        <taxon>Clostridia</taxon>
        <taxon>Lachnospirales</taxon>
        <taxon>Lachnospiraceae</taxon>
        <taxon>Enterocloster</taxon>
    </lineage>
</organism>
<dbReference type="AlphaFoldDB" id="A0A0E2H1X0"/>
<protein>
    <submittedName>
        <fullName evidence="1">Uncharacterized protein</fullName>
    </submittedName>
</protein>
<accession>A0A0E2H1X0</accession>
<sequence>MNDYCLLSDFVVTENYIMTCIEINAQCNAK</sequence>
<gene>
    <name evidence="1" type="ORF">HMPREF1090_05626</name>
</gene>
<proteinExistence type="predicted"/>
<dbReference type="HOGENOM" id="CLU_3402868_0_0_9"/>
<reference evidence="1 2" key="1">
    <citation type="submission" date="2013-01" db="EMBL/GenBank/DDBJ databases">
        <title>The Genome Sequence of Clostridium clostridioforme 90A8.</title>
        <authorList>
            <consortium name="The Broad Institute Genome Sequencing Platform"/>
            <person name="Earl A."/>
            <person name="Ward D."/>
            <person name="Feldgarden M."/>
            <person name="Gevers D."/>
            <person name="Courvalin P."/>
            <person name="Lambert T."/>
            <person name="Walker B."/>
            <person name="Young S.K."/>
            <person name="Zeng Q."/>
            <person name="Gargeya S."/>
            <person name="Fitzgerald M."/>
            <person name="Haas B."/>
            <person name="Abouelleil A."/>
            <person name="Alvarado L."/>
            <person name="Arachchi H.M."/>
            <person name="Berlin A.M."/>
            <person name="Chapman S.B."/>
            <person name="Dewar J."/>
            <person name="Goldberg J."/>
            <person name="Griggs A."/>
            <person name="Gujja S."/>
            <person name="Hansen M."/>
            <person name="Howarth C."/>
            <person name="Imamovic A."/>
            <person name="Larimer J."/>
            <person name="McCowan C."/>
            <person name="Murphy C."/>
            <person name="Neiman D."/>
            <person name="Pearson M."/>
            <person name="Priest M."/>
            <person name="Roberts A."/>
            <person name="Saif S."/>
            <person name="Shea T."/>
            <person name="Sisk P."/>
            <person name="Sykes S."/>
            <person name="Wortman J."/>
            <person name="Nusbaum C."/>
            <person name="Birren B."/>
        </authorList>
    </citation>
    <scope>NUCLEOTIDE SEQUENCE [LARGE SCALE GENOMIC DNA]</scope>
    <source>
        <strain evidence="1 2">90A8</strain>
    </source>
</reference>
<evidence type="ECO:0000313" key="2">
    <source>
        <dbReference type="Proteomes" id="UP000013085"/>
    </source>
</evidence>